<comment type="caution">
    <text evidence="2">The sequence shown here is derived from an EMBL/GenBank/DDBJ whole genome shotgun (WGS) entry which is preliminary data.</text>
</comment>
<protein>
    <submittedName>
        <fullName evidence="2">Uncharacterized protein</fullName>
    </submittedName>
</protein>
<evidence type="ECO:0000256" key="1">
    <source>
        <dbReference type="SAM" id="Phobius"/>
    </source>
</evidence>
<keyword evidence="3" id="KW-1185">Reference proteome</keyword>
<gene>
    <name evidence="2" type="ORF">NDI38_12485</name>
</gene>
<evidence type="ECO:0000313" key="2">
    <source>
        <dbReference type="EMBL" id="MEP1059257.1"/>
    </source>
</evidence>
<feature type="transmembrane region" description="Helical" evidence="1">
    <location>
        <begin position="92"/>
        <end position="115"/>
    </location>
</feature>
<accession>A0ABV0KJ39</accession>
<organism evidence="2 3">
    <name type="scientific">Stenomitos frigidus AS-A4</name>
    <dbReference type="NCBI Taxonomy" id="2933935"/>
    <lineage>
        <taxon>Bacteria</taxon>
        <taxon>Bacillati</taxon>
        <taxon>Cyanobacteriota</taxon>
        <taxon>Cyanophyceae</taxon>
        <taxon>Leptolyngbyales</taxon>
        <taxon>Leptolyngbyaceae</taxon>
        <taxon>Stenomitos</taxon>
    </lineage>
</organism>
<sequence>MSHDSSSARSPLVKTILVLCLSLLSLFVMLLTAGMMAICSFFITNPDLYPGDISERAAIYLGFMAVGGCLLEWVFVWLLVRYRWMARSTGKWLVYCSWAIAALNGVLLLIPLVAWKSTL</sequence>
<dbReference type="RefSeq" id="WP_190449013.1">
    <property type="nucleotide sequence ID" value="NZ_JAMPLM010000009.1"/>
</dbReference>
<dbReference type="Proteomes" id="UP001476950">
    <property type="component" value="Unassembled WGS sequence"/>
</dbReference>
<evidence type="ECO:0000313" key="3">
    <source>
        <dbReference type="Proteomes" id="UP001476950"/>
    </source>
</evidence>
<keyword evidence="1" id="KW-0812">Transmembrane</keyword>
<keyword evidence="1" id="KW-0472">Membrane</keyword>
<name>A0ABV0KJ39_9CYAN</name>
<feature type="transmembrane region" description="Helical" evidence="1">
    <location>
        <begin position="12"/>
        <end position="43"/>
    </location>
</feature>
<proteinExistence type="predicted"/>
<dbReference type="EMBL" id="JAMPLM010000009">
    <property type="protein sequence ID" value="MEP1059257.1"/>
    <property type="molecule type" value="Genomic_DNA"/>
</dbReference>
<reference evidence="2 3" key="1">
    <citation type="submission" date="2022-04" db="EMBL/GenBank/DDBJ databases">
        <title>Positive selection, recombination, and allopatry shape intraspecific diversity of widespread and dominant cyanobacteria.</title>
        <authorList>
            <person name="Wei J."/>
            <person name="Shu W."/>
            <person name="Hu C."/>
        </authorList>
    </citation>
    <scope>NUCLEOTIDE SEQUENCE [LARGE SCALE GENOMIC DNA]</scope>
    <source>
        <strain evidence="2 3">AS-A4</strain>
    </source>
</reference>
<keyword evidence="1" id="KW-1133">Transmembrane helix</keyword>
<feature type="transmembrane region" description="Helical" evidence="1">
    <location>
        <begin position="58"/>
        <end position="80"/>
    </location>
</feature>